<organism evidence="9 10">
    <name type="scientific">Desulfoprunum benzoelyticum</name>
    <dbReference type="NCBI Taxonomy" id="1506996"/>
    <lineage>
        <taxon>Bacteria</taxon>
        <taxon>Pseudomonadati</taxon>
        <taxon>Thermodesulfobacteriota</taxon>
        <taxon>Desulfobulbia</taxon>
        <taxon>Desulfobulbales</taxon>
        <taxon>Desulfobulbaceae</taxon>
        <taxon>Desulfoprunum</taxon>
    </lineage>
</organism>
<evidence type="ECO:0000256" key="3">
    <source>
        <dbReference type="ARBA" id="ARBA00022692"/>
    </source>
</evidence>
<feature type="domain" description="RCK C-terminal" evidence="8">
    <location>
        <begin position="221"/>
        <end position="305"/>
    </location>
</feature>
<feature type="transmembrane region" description="Helical" evidence="7">
    <location>
        <begin position="466"/>
        <end position="486"/>
    </location>
</feature>
<keyword evidence="10" id="KW-1185">Reference proteome</keyword>
<dbReference type="AlphaFoldDB" id="A0A840V3A8"/>
<feature type="transmembrane region" description="Helical" evidence="7">
    <location>
        <begin position="37"/>
        <end position="60"/>
    </location>
</feature>
<dbReference type="Pfam" id="PF02080">
    <property type="entry name" value="TrkA_C"/>
    <property type="match status" value="2"/>
</dbReference>
<feature type="transmembrane region" description="Helical" evidence="7">
    <location>
        <begin position="72"/>
        <end position="91"/>
    </location>
</feature>
<dbReference type="SUPFAM" id="SSF116726">
    <property type="entry name" value="TrkA C-terminal domain-like"/>
    <property type="match status" value="2"/>
</dbReference>
<sequence>MNILLPPNPHATGVLMLTAIALVLFSRSRISLETSSLVILVVLAVGFELFPFSAGGRTIHAVHFFHGFGNEALVAVCALMIAGQAVMRTGALEPVGRILARMWKTSPQGSFLLTLLFGAFLSAFINNVPVVVLLLPVLISVSAKTGSPASAVLMPMGFSTLLGGMTTTIGTSTNLLVVSIAADMGLARIGMFDYLLPAVLAGSVGMIYLWLVAPRLLPKRPLSLDDDSPRVFAAHLALLPDSPVVGDSLAAALRLTDGAMKVEAVERGQGNMIVPLPDVTLRAGDRLVLRDTPTRLKEYEKILAGTLYPVGSAERPVDDDHPLQAADQQIAEVVVIQGSPLQGSTLSSYRFADRYGLITLAIHRPGRRLQRFHEQIGDIQLATGDILLVQGPREKIAELKHSTDMLVLDAIIDLPFTRKAPTAMFIMKGIILTAAFGILPIAVSAVCGVLLMIVSGCLSWRDATRALNAQVVLIVVTSLALGKAMVDTGGAAYLGSLFVAVLGDASPALVIGGLMLLVAFFTNVISNNAAAVIGTPIAISIAGQTGQAPEAYVLAVLFAANMSFATPMAYKTNLLIMNAGEYAFSDFLRVGLPLVMLMWLAFSFLLPLIYL</sequence>
<dbReference type="Gene3D" id="3.30.70.1450">
    <property type="entry name" value="Regulator of K+ conductance, C-terminal domain"/>
    <property type="match status" value="2"/>
</dbReference>
<evidence type="ECO:0000256" key="5">
    <source>
        <dbReference type="ARBA" id="ARBA00022989"/>
    </source>
</evidence>
<name>A0A840V3A8_9BACT</name>
<dbReference type="InterPro" id="IPR004680">
    <property type="entry name" value="Cit_transptr-like_dom"/>
</dbReference>
<evidence type="ECO:0000313" key="9">
    <source>
        <dbReference type="EMBL" id="MBB5348229.1"/>
    </source>
</evidence>
<keyword evidence="5 7" id="KW-1133">Transmembrane helix</keyword>
<dbReference type="PANTHER" id="PTHR43652:SF2">
    <property type="entry name" value="BASIC AMINO ACID ANTIPORTER YFCC-RELATED"/>
    <property type="match status" value="1"/>
</dbReference>
<feature type="transmembrane region" description="Helical" evidence="7">
    <location>
        <begin position="551"/>
        <end position="570"/>
    </location>
</feature>
<dbReference type="InterPro" id="IPR051679">
    <property type="entry name" value="DASS-Related_Transporters"/>
</dbReference>
<feature type="transmembrane region" description="Helical" evidence="7">
    <location>
        <begin position="194"/>
        <end position="213"/>
    </location>
</feature>
<dbReference type="Pfam" id="PF03600">
    <property type="entry name" value="CitMHS"/>
    <property type="match status" value="1"/>
</dbReference>
<gene>
    <name evidence="9" type="ORF">HNQ81_001960</name>
</gene>
<dbReference type="RefSeq" id="WP_183350765.1">
    <property type="nucleotide sequence ID" value="NZ_JACHEO010000010.1"/>
</dbReference>
<dbReference type="InterPro" id="IPR006037">
    <property type="entry name" value="RCK_C"/>
</dbReference>
<dbReference type="GO" id="GO:0006813">
    <property type="term" value="P:potassium ion transport"/>
    <property type="evidence" value="ECO:0007669"/>
    <property type="project" value="InterPro"/>
</dbReference>
<dbReference type="PANTHER" id="PTHR43652">
    <property type="entry name" value="BASIC AMINO ACID ANTIPORTER YFCC-RELATED"/>
    <property type="match status" value="1"/>
</dbReference>
<feature type="transmembrane region" description="Helical" evidence="7">
    <location>
        <begin position="111"/>
        <end position="141"/>
    </location>
</feature>
<dbReference type="InterPro" id="IPR036721">
    <property type="entry name" value="RCK_C_sf"/>
</dbReference>
<accession>A0A840V3A8</accession>
<evidence type="ECO:0000256" key="1">
    <source>
        <dbReference type="ARBA" id="ARBA00004141"/>
    </source>
</evidence>
<evidence type="ECO:0000313" key="10">
    <source>
        <dbReference type="Proteomes" id="UP000539642"/>
    </source>
</evidence>
<evidence type="ECO:0000256" key="2">
    <source>
        <dbReference type="ARBA" id="ARBA00022448"/>
    </source>
</evidence>
<evidence type="ECO:0000256" key="4">
    <source>
        <dbReference type="ARBA" id="ARBA00022737"/>
    </source>
</evidence>
<dbReference type="EMBL" id="JACHEO010000010">
    <property type="protein sequence ID" value="MBB5348229.1"/>
    <property type="molecule type" value="Genomic_DNA"/>
</dbReference>
<comment type="caution">
    <text evidence="9">The sequence shown here is derived from an EMBL/GenBank/DDBJ whole genome shotgun (WGS) entry which is preliminary data.</text>
</comment>
<feature type="transmembrane region" description="Helical" evidence="7">
    <location>
        <begin position="6"/>
        <end position="25"/>
    </location>
</feature>
<keyword evidence="2" id="KW-0813">Transport</keyword>
<feature type="transmembrane region" description="Helical" evidence="7">
    <location>
        <begin position="492"/>
        <end position="521"/>
    </location>
</feature>
<feature type="domain" description="RCK C-terminal" evidence="8">
    <location>
        <begin position="318"/>
        <end position="405"/>
    </location>
</feature>
<dbReference type="PROSITE" id="PS51202">
    <property type="entry name" value="RCK_C"/>
    <property type="match status" value="2"/>
</dbReference>
<proteinExistence type="predicted"/>
<reference evidence="9 10" key="1">
    <citation type="submission" date="2020-08" db="EMBL/GenBank/DDBJ databases">
        <title>Genomic Encyclopedia of Type Strains, Phase IV (KMG-IV): sequencing the most valuable type-strain genomes for metagenomic binning, comparative biology and taxonomic classification.</title>
        <authorList>
            <person name="Goeker M."/>
        </authorList>
    </citation>
    <scope>NUCLEOTIDE SEQUENCE [LARGE SCALE GENOMIC DNA]</scope>
    <source>
        <strain evidence="9 10">DSM 28570</strain>
    </source>
</reference>
<feature type="transmembrane region" description="Helical" evidence="7">
    <location>
        <begin position="425"/>
        <end position="454"/>
    </location>
</feature>
<protein>
    <submittedName>
        <fullName evidence="9">Di/tricarboxylate transporter</fullName>
    </submittedName>
</protein>
<evidence type="ECO:0000259" key="8">
    <source>
        <dbReference type="PROSITE" id="PS51202"/>
    </source>
</evidence>
<keyword evidence="4" id="KW-0677">Repeat</keyword>
<dbReference type="GO" id="GO:0008324">
    <property type="term" value="F:monoatomic cation transmembrane transporter activity"/>
    <property type="evidence" value="ECO:0007669"/>
    <property type="project" value="InterPro"/>
</dbReference>
<comment type="subcellular location">
    <subcellularLocation>
        <location evidence="1">Membrane</location>
        <topology evidence="1">Multi-pass membrane protein</topology>
    </subcellularLocation>
</comment>
<dbReference type="Proteomes" id="UP000539642">
    <property type="component" value="Unassembled WGS sequence"/>
</dbReference>
<dbReference type="GO" id="GO:0005886">
    <property type="term" value="C:plasma membrane"/>
    <property type="evidence" value="ECO:0007669"/>
    <property type="project" value="TreeGrafter"/>
</dbReference>
<evidence type="ECO:0000256" key="6">
    <source>
        <dbReference type="ARBA" id="ARBA00023136"/>
    </source>
</evidence>
<feature type="transmembrane region" description="Helical" evidence="7">
    <location>
        <begin position="590"/>
        <end position="610"/>
    </location>
</feature>
<keyword evidence="6 7" id="KW-0472">Membrane</keyword>
<feature type="transmembrane region" description="Helical" evidence="7">
    <location>
        <begin position="161"/>
        <end position="182"/>
    </location>
</feature>
<keyword evidence="3 7" id="KW-0812">Transmembrane</keyword>
<evidence type="ECO:0000256" key="7">
    <source>
        <dbReference type="SAM" id="Phobius"/>
    </source>
</evidence>